<keyword evidence="1" id="KW-0812">Transmembrane</keyword>
<gene>
    <name evidence="2" type="ORF">LX83_001340</name>
</gene>
<dbReference type="Proteomes" id="UP001206128">
    <property type="component" value="Unassembled WGS sequence"/>
</dbReference>
<keyword evidence="1" id="KW-0472">Membrane</keyword>
<feature type="transmembrane region" description="Helical" evidence="1">
    <location>
        <begin position="16"/>
        <end position="38"/>
    </location>
</feature>
<dbReference type="RefSeq" id="WP_253768221.1">
    <property type="nucleotide sequence ID" value="NZ_JAMTCK010000003.1"/>
</dbReference>
<feature type="transmembrane region" description="Helical" evidence="1">
    <location>
        <begin position="50"/>
        <end position="68"/>
    </location>
</feature>
<dbReference type="AlphaFoldDB" id="A0AAE3GAF9"/>
<dbReference type="EMBL" id="JAMTCK010000003">
    <property type="protein sequence ID" value="MCP2164500.1"/>
    <property type="molecule type" value="Genomic_DNA"/>
</dbReference>
<organism evidence="2 3">
    <name type="scientific">Goodfellowiella coeruleoviolacea</name>
    <dbReference type="NCBI Taxonomy" id="334858"/>
    <lineage>
        <taxon>Bacteria</taxon>
        <taxon>Bacillati</taxon>
        <taxon>Actinomycetota</taxon>
        <taxon>Actinomycetes</taxon>
        <taxon>Pseudonocardiales</taxon>
        <taxon>Pseudonocardiaceae</taxon>
        <taxon>Goodfellowiella</taxon>
    </lineage>
</organism>
<feature type="transmembrane region" description="Helical" evidence="1">
    <location>
        <begin position="80"/>
        <end position="97"/>
    </location>
</feature>
<comment type="caution">
    <text evidence="2">The sequence shown here is derived from an EMBL/GenBank/DDBJ whole genome shotgun (WGS) entry which is preliminary data.</text>
</comment>
<feature type="transmembrane region" description="Helical" evidence="1">
    <location>
        <begin position="127"/>
        <end position="146"/>
    </location>
</feature>
<feature type="transmembrane region" description="Helical" evidence="1">
    <location>
        <begin position="152"/>
        <end position="177"/>
    </location>
</feature>
<keyword evidence="3" id="KW-1185">Reference proteome</keyword>
<evidence type="ECO:0000256" key="1">
    <source>
        <dbReference type="SAM" id="Phobius"/>
    </source>
</evidence>
<proteinExistence type="predicted"/>
<evidence type="ECO:0000313" key="2">
    <source>
        <dbReference type="EMBL" id="MCP2164500.1"/>
    </source>
</evidence>
<protein>
    <recommendedName>
        <fullName evidence="4">Signal transduction histidine kinase</fullName>
    </recommendedName>
</protein>
<name>A0AAE3GAF9_9PSEU</name>
<evidence type="ECO:0000313" key="3">
    <source>
        <dbReference type="Proteomes" id="UP001206128"/>
    </source>
</evidence>
<evidence type="ECO:0008006" key="4">
    <source>
        <dbReference type="Google" id="ProtNLM"/>
    </source>
</evidence>
<accession>A0AAE3GAF9</accession>
<reference evidence="2" key="1">
    <citation type="submission" date="2022-06" db="EMBL/GenBank/DDBJ databases">
        <title>Genomic Encyclopedia of Archaeal and Bacterial Type Strains, Phase II (KMG-II): from individual species to whole genera.</title>
        <authorList>
            <person name="Goeker M."/>
        </authorList>
    </citation>
    <scope>NUCLEOTIDE SEQUENCE</scope>
    <source>
        <strain evidence="2">DSM 43935</strain>
    </source>
</reference>
<sequence>MSDHLARFTVSFLRSLRIAVLTVVAVILFFLVLPNLLARVSAQPGPAVQLGGYLLLVAALVADAVLVARDRSWGRWRWPVLLTLLAAYLGFTLLLPPGAVFTIDNWFFSAIGWFGVLVLFDRPLVSVVAFVAGCLAVTAVPVVLLGPADRPALVGLGITAVSVGGFQVLTATAAGALRRIAGAAASDAATAERARTRREVARQVHLDRRRRYHEIADTARPLLAGLADGTLDPADETVVRRCAIEAARMRRLFAESDDIGDRLLNELRACVAVAERRGVLVNLIVQGGWPELPREVRRALTDAPMHVLSTAVGAARVTVVGSTEVDQRGNAVRTVAVSVLADQPGTPAVSGVEPTETSGVRTTSILDGTRVWVEATWRADRGSPGAVR</sequence>
<keyword evidence="1" id="KW-1133">Transmembrane helix</keyword>